<gene>
    <name evidence="2" type="ORF">EIM92_02095</name>
</gene>
<dbReference type="Proteomes" id="UP000273145">
    <property type="component" value="Chromosome"/>
</dbReference>
<evidence type="ECO:0000313" key="2">
    <source>
        <dbReference type="EMBL" id="AZK45132.1"/>
    </source>
</evidence>
<keyword evidence="3" id="KW-1185">Reference proteome</keyword>
<name>A0A3Q8S8U5_9BACL</name>
<feature type="transmembrane region" description="Helical" evidence="1">
    <location>
        <begin position="149"/>
        <end position="176"/>
    </location>
</feature>
<dbReference type="KEGG" id="plen:EIM92_02095"/>
<dbReference type="AlphaFoldDB" id="A0A3Q8S8U5"/>
<dbReference type="RefSeq" id="WP_125081261.1">
    <property type="nucleotide sequence ID" value="NZ_CP034248.1"/>
</dbReference>
<dbReference type="Pfam" id="PF11193">
    <property type="entry name" value="DUF2812"/>
    <property type="match status" value="1"/>
</dbReference>
<reference evidence="2 3" key="1">
    <citation type="submission" date="2018-11" db="EMBL/GenBank/DDBJ databases">
        <title>Genome sequencing of Paenibacillus lentus DSM25539(T).</title>
        <authorList>
            <person name="Kook J.-K."/>
            <person name="Park S.-N."/>
            <person name="Lim Y.K."/>
        </authorList>
    </citation>
    <scope>NUCLEOTIDE SEQUENCE [LARGE SCALE GENOMIC DNA]</scope>
    <source>
        <strain evidence="2 3">DSM 25539</strain>
    </source>
</reference>
<keyword evidence="1" id="KW-1133">Transmembrane helix</keyword>
<proteinExistence type="predicted"/>
<evidence type="ECO:0000256" key="1">
    <source>
        <dbReference type="SAM" id="Phobius"/>
    </source>
</evidence>
<organism evidence="2 3">
    <name type="scientific">Paenibacillus lentus</name>
    <dbReference type="NCBI Taxonomy" id="1338368"/>
    <lineage>
        <taxon>Bacteria</taxon>
        <taxon>Bacillati</taxon>
        <taxon>Bacillota</taxon>
        <taxon>Bacilli</taxon>
        <taxon>Bacillales</taxon>
        <taxon>Paenibacillaceae</taxon>
        <taxon>Paenibacillus</taxon>
    </lineage>
</organism>
<dbReference type="InterPro" id="IPR021359">
    <property type="entry name" value="DUF2812"/>
</dbReference>
<dbReference type="EMBL" id="CP034248">
    <property type="protein sequence ID" value="AZK45132.1"/>
    <property type="molecule type" value="Genomic_DNA"/>
</dbReference>
<sequence length="188" mass="22782">MKKFKMFFNIVEEEKWLNDQLQQGYRCTKISNSGIYTFEKVSKDYVVRLDYQDFLPKEKFIEYKTMYEDFGWSHIKGARFGAIQYWQKEAGDQNEIFSDRQSISHYYKRLMRYSLSLGLTLLVICFYLYNNGIYLTEGLWEMKGKLFWLAFLFETPFVLFRLIPLFLLFTFGLGFFKAYRQYAAFKEN</sequence>
<evidence type="ECO:0000313" key="3">
    <source>
        <dbReference type="Proteomes" id="UP000273145"/>
    </source>
</evidence>
<keyword evidence="1" id="KW-0472">Membrane</keyword>
<feature type="transmembrane region" description="Helical" evidence="1">
    <location>
        <begin position="110"/>
        <end position="129"/>
    </location>
</feature>
<dbReference type="OrthoDB" id="8757095at2"/>
<protein>
    <submittedName>
        <fullName evidence="2">DUF2812 domain-containing protein</fullName>
    </submittedName>
</protein>
<accession>A0A3Q8S8U5</accession>
<keyword evidence="1" id="KW-0812">Transmembrane</keyword>